<evidence type="ECO:0000259" key="5">
    <source>
        <dbReference type="SMART" id="SM00797"/>
    </source>
</evidence>
<comment type="caution">
    <text evidence="6">The sequence shown here is derived from an EMBL/GenBank/DDBJ whole genome shotgun (WGS) entry which is preliminary data.</text>
</comment>
<gene>
    <name evidence="6" type="ORF">CTB96_03605</name>
</gene>
<dbReference type="SMART" id="SM00797">
    <property type="entry name" value="AHS2"/>
    <property type="match status" value="1"/>
</dbReference>
<evidence type="ECO:0000256" key="3">
    <source>
        <dbReference type="ARBA" id="ARBA00022840"/>
    </source>
</evidence>
<accession>A0A318A227</accession>
<dbReference type="GO" id="GO:0016787">
    <property type="term" value="F:hydrolase activity"/>
    <property type="evidence" value="ECO:0007669"/>
    <property type="project" value="UniProtKB-KW"/>
</dbReference>
<keyword evidence="2 6" id="KW-0378">Hydrolase</keyword>
<dbReference type="InterPro" id="IPR029000">
    <property type="entry name" value="Cyclophilin-like_dom_sf"/>
</dbReference>
<dbReference type="Pfam" id="PF02682">
    <property type="entry name" value="CT_C_D"/>
    <property type="match status" value="1"/>
</dbReference>
<dbReference type="SMART" id="SM00796">
    <property type="entry name" value="AHS1"/>
    <property type="match status" value="1"/>
</dbReference>
<dbReference type="AlphaFoldDB" id="A0A318A227"/>
<dbReference type="InterPro" id="IPR003833">
    <property type="entry name" value="CT_C_D"/>
</dbReference>
<dbReference type="SUPFAM" id="SSF160467">
    <property type="entry name" value="PH0987 N-terminal domain-like"/>
    <property type="match status" value="1"/>
</dbReference>
<evidence type="ECO:0000256" key="1">
    <source>
        <dbReference type="ARBA" id="ARBA00022741"/>
    </source>
</evidence>
<evidence type="ECO:0000259" key="4">
    <source>
        <dbReference type="SMART" id="SM00796"/>
    </source>
</evidence>
<dbReference type="Pfam" id="PF02626">
    <property type="entry name" value="CT_A_B"/>
    <property type="match status" value="1"/>
</dbReference>
<keyword evidence="1" id="KW-0547">Nucleotide-binding</keyword>
<dbReference type="OrthoDB" id="9768696at2"/>
<evidence type="ECO:0000256" key="2">
    <source>
        <dbReference type="ARBA" id="ARBA00022801"/>
    </source>
</evidence>
<dbReference type="NCBIfam" id="TIGR00724">
    <property type="entry name" value="urea_amlyse_rel"/>
    <property type="match status" value="1"/>
</dbReference>
<organism evidence="6 7">
    <name type="scientific">Cryobacterium arcticum</name>
    <dbReference type="NCBI Taxonomy" id="670052"/>
    <lineage>
        <taxon>Bacteria</taxon>
        <taxon>Bacillati</taxon>
        <taxon>Actinomycetota</taxon>
        <taxon>Actinomycetes</taxon>
        <taxon>Micrococcales</taxon>
        <taxon>Microbacteriaceae</taxon>
        <taxon>Cryobacterium</taxon>
    </lineage>
</organism>
<dbReference type="Proteomes" id="UP000246722">
    <property type="component" value="Unassembled WGS sequence"/>
</dbReference>
<keyword evidence="7" id="KW-1185">Reference proteome</keyword>
<dbReference type="PANTHER" id="PTHR43309:SF3">
    <property type="entry name" value="5-OXOPROLINASE SUBUNIT C"/>
    <property type="match status" value="1"/>
</dbReference>
<evidence type="ECO:0000313" key="7">
    <source>
        <dbReference type="Proteomes" id="UP000246722"/>
    </source>
</evidence>
<keyword evidence="3" id="KW-0067">ATP-binding</keyword>
<dbReference type="InterPro" id="IPR003778">
    <property type="entry name" value="CT_A_B"/>
</dbReference>
<dbReference type="PANTHER" id="PTHR43309">
    <property type="entry name" value="5-OXOPROLINASE SUBUNIT C"/>
    <property type="match status" value="1"/>
</dbReference>
<protein>
    <submittedName>
        <fullName evidence="6">Allophanate hydrolase</fullName>
    </submittedName>
</protein>
<feature type="domain" description="Carboxyltransferase" evidence="4">
    <location>
        <begin position="1"/>
        <end position="191"/>
    </location>
</feature>
<reference evidence="6 7" key="1">
    <citation type="submission" date="2018-05" db="EMBL/GenBank/DDBJ databases">
        <title>Genetic diversity of glacier-inhabiting Cryobacterium bacteria in China and description of Cryobacterium mengkeensis sp. nov. and Arthrobacter glacialis sp. nov.</title>
        <authorList>
            <person name="Liu Q."/>
            <person name="Xin Y.-H."/>
        </authorList>
    </citation>
    <scope>NUCLEOTIDE SEQUENCE [LARGE SCALE GENOMIC DNA]</scope>
    <source>
        <strain evidence="6 7">SK-1</strain>
    </source>
</reference>
<dbReference type="GO" id="GO:0005524">
    <property type="term" value="F:ATP binding"/>
    <property type="evidence" value="ECO:0007669"/>
    <property type="project" value="UniProtKB-KW"/>
</dbReference>
<feature type="domain" description="Carboxyltransferase" evidence="5">
    <location>
        <begin position="261"/>
        <end position="546"/>
    </location>
</feature>
<dbReference type="Gene3D" id="2.40.100.10">
    <property type="entry name" value="Cyclophilin-like"/>
    <property type="match status" value="2"/>
</dbReference>
<proteinExistence type="predicted"/>
<name>A0A318A227_9MICO</name>
<sequence length="547" mass="55814">MRFLPVRDDALLIELADLPTTLALFDSLSSDPIGGTGEMIPGARTLLVFYRPSAVTPGEIARAARSRDLGGRVAGEGTLIEIPVTYDGEDLDEVAGLLGLTAAEVVLLHTGHDYAVGFTGFAPGFAYLSGGHPDLDVPRRSSPRTRIPAGSVALAGTFSGVYPRESPGGWQLIGTTAARMWDLSRERPALLLPGDRVRFVDVCGGARSTVSVAAGSAGPTAPAGPPAVTAAAADPVTVGLEILDAGMLTLLQDLGRLGYASMGVSSSGALDPVALRCANRLVGNPSGAAGLEVTFGGLRLTARGEQVLAVTGAPVPLTIRTPAAAPDGARTRTVDVGRPFALGAGEELQLGRPTAGLRSYLAVRGGFDLEPVLGSLSTDVLAGLGPAPVTAGTVLPVGLPARGIPAVASPGAAVDLDTAEVVLDVVLGPRTDWFSADAVEVLIGQSWLVSARSNRVGLRLEGESLTRVVDAELPSEGTVAGAIQIPPNGQPVLFLADHPLTGGYPVIGAVATHHLPLAGQLPPGARIRFRPLGPFADVSSESSEVQP</sequence>
<dbReference type="EMBL" id="QHLY01000005">
    <property type="protein sequence ID" value="PXA72008.1"/>
    <property type="molecule type" value="Genomic_DNA"/>
</dbReference>
<dbReference type="Gene3D" id="3.30.1360.40">
    <property type="match status" value="1"/>
</dbReference>
<dbReference type="InterPro" id="IPR052708">
    <property type="entry name" value="PxpC"/>
</dbReference>
<evidence type="ECO:0000313" key="6">
    <source>
        <dbReference type="EMBL" id="PXA72008.1"/>
    </source>
</evidence>
<dbReference type="SUPFAM" id="SSF50891">
    <property type="entry name" value="Cyclophilin-like"/>
    <property type="match status" value="2"/>
</dbReference>